<organism evidence="1 3">
    <name type="scientific">Eleusine coracana subsp. coracana</name>
    <dbReference type="NCBI Taxonomy" id="191504"/>
    <lineage>
        <taxon>Eukaryota</taxon>
        <taxon>Viridiplantae</taxon>
        <taxon>Streptophyta</taxon>
        <taxon>Embryophyta</taxon>
        <taxon>Tracheophyta</taxon>
        <taxon>Spermatophyta</taxon>
        <taxon>Magnoliopsida</taxon>
        <taxon>Liliopsida</taxon>
        <taxon>Poales</taxon>
        <taxon>Poaceae</taxon>
        <taxon>PACMAD clade</taxon>
        <taxon>Chloridoideae</taxon>
        <taxon>Cynodonteae</taxon>
        <taxon>Eleusininae</taxon>
        <taxon>Eleusine</taxon>
    </lineage>
</organism>
<name>A0AAV5E156_ELECO</name>
<dbReference type="AlphaFoldDB" id="A0AAV5E156"/>
<reference evidence="1" key="2">
    <citation type="submission" date="2021-12" db="EMBL/GenBank/DDBJ databases">
        <title>Resequencing data analysis of finger millet.</title>
        <authorList>
            <person name="Hatakeyama M."/>
            <person name="Aluri S."/>
            <person name="Balachadran M.T."/>
            <person name="Sivarajan S.R."/>
            <person name="Poveda L."/>
            <person name="Shimizu-Inatsugi R."/>
            <person name="Schlapbach R."/>
            <person name="Sreeman S.M."/>
            <person name="Shimizu K.K."/>
        </authorList>
    </citation>
    <scope>NUCLEOTIDE SEQUENCE</scope>
</reference>
<evidence type="ECO:0000313" key="3">
    <source>
        <dbReference type="Proteomes" id="UP001054889"/>
    </source>
</evidence>
<keyword evidence="3" id="KW-1185">Reference proteome</keyword>
<evidence type="ECO:0000313" key="2">
    <source>
        <dbReference type="EMBL" id="GJN16294.1"/>
    </source>
</evidence>
<dbReference type="EMBL" id="BQKI01000072">
    <property type="protein sequence ID" value="GJN16294.1"/>
    <property type="molecule type" value="Genomic_DNA"/>
</dbReference>
<sequence length="87" mass="8786">MPSGPRPAGAQEAAMDLSRLGEAAVLGLSSPPTGSLPPSTLQVEASPCGRWGISPQLTIARGVAAAELATDGLPIRRGVREAAAWGR</sequence>
<accession>A0AAV5E156</accession>
<gene>
    <name evidence="1" type="primary">gb03186</name>
    <name evidence="2" type="synonym">gb03266</name>
    <name evidence="1" type="ORF">PR202_gb03186</name>
    <name evidence="2" type="ORF">PR202_gb03266</name>
</gene>
<evidence type="ECO:0000313" key="1">
    <source>
        <dbReference type="EMBL" id="GJN16223.1"/>
    </source>
</evidence>
<dbReference type="Proteomes" id="UP001054889">
    <property type="component" value="Unassembled WGS sequence"/>
</dbReference>
<protein>
    <submittedName>
        <fullName evidence="1">Uncharacterized protein</fullName>
    </submittedName>
</protein>
<comment type="caution">
    <text evidence="1">The sequence shown here is derived from an EMBL/GenBank/DDBJ whole genome shotgun (WGS) entry which is preliminary data.</text>
</comment>
<reference evidence="1" key="1">
    <citation type="journal article" date="2018" name="DNA Res.">
        <title>Multiple hybrid de novo genome assembly of finger millet, an orphan allotetraploid crop.</title>
        <authorList>
            <person name="Hatakeyama M."/>
            <person name="Aluri S."/>
            <person name="Balachadran M.T."/>
            <person name="Sivarajan S.R."/>
            <person name="Patrignani A."/>
            <person name="Gruter S."/>
            <person name="Poveda L."/>
            <person name="Shimizu-Inatsugi R."/>
            <person name="Baeten J."/>
            <person name="Francoijs K.J."/>
            <person name="Nataraja K.N."/>
            <person name="Reddy Y.A.N."/>
            <person name="Phadnis S."/>
            <person name="Ravikumar R.L."/>
            <person name="Schlapbach R."/>
            <person name="Sreeman S.M."/>
            <person name="Shimizu K.K."/>
        </authorList>
    </citation>
    <scope>NUCLEOTIDE SEQUENCE</scope>
</reference>
<proteinExistence type="predicted"/>
<dbReference type="EMBL" id="BQKI01000072">
    <property type="protein sequence ID" value="GJN16223.1"/>
    <property type="molecule type" value="Genomic_DNA"/>
</dbReference>